<name>A0A388SQY5_9ACTN</name>
<dbReference type="Proteomes" id="UP000265354">
    <property type="component" value="Unassembled WGS sequence"/>
</dbReference>
<gene>
    <name evidence="3" type="ORF">SSP531S_04470</name>
</gene>
<reference evidence="3 4" key="1">
    <citation type="submission" date="2018-07" db="EMBL/GenBank/DDBJ databases">
        <title>Whole Genome Shotgun Sequence of Streptomyces spongiicola strain 531S.</title>
        <authorList>
            <person name="Dohra H."/>
            <person name="Kodani S."/>
        </authorList>
    </citation>
    <scope>NUCLEOTIDE SEQUENCE [LARGE SCALE GENOMIC DNA]</scope>
    <source>
        <strain evidence="3 4">531S</strain>
    </source>
</reference>
<feature type="region of interest" description="Disordered" evidence="1">
    <location>
        <begin position="65"/>
        <end position="101"/>
    </location>
</feature>
<proteinExistence type="predicted"/>
<organism evidence="3 4">
    <name type="scientific">Streptomyces spongiicola</name>
    <dbReference type="NCBI Taxonomy" id="1690221"/>
    <lineage>
        <taxon>Bacteria</taxon>
        <taxon>Bacillati</taxon>
        <taxon>Actinomycetota</taxon>
        <taxon>Actinomycetes</taxon>
        <taxon>Kitasatosporales</taxon>
        <taxon>Streptomycetaceae</taxon>
        <taxon>Streptomyces</taxon>
    </lineage>
</organism>
<dbReference type="AlphaFoldDB" id="A0A388SQY5"/>
<feature type="signal peptide" evidence="2">
    <location>
        <begin position="1"/>
        <end position="27"/>
    </location>
</feature>
<feature type="chain" id="PRO_5017437461" evidence="2">
    <location>
        <begin position="28"/>
        <end position="101"/>
    </location>
</feature>
<evidence type="ECO:0000313" key="4">
    <source>
        <dbReference type="Proteomes" id="UP000265354"/>
    </source>
</evidence>
<sequence>MRRFLRGAAVSVAVAPVVLLTAGSAGADSYDQRMTSVGPGGASTAYVSTGTTVGGGSYYSAGESMAGPDGAMSSRTQSSAGGVRGASGYQGGLLGLGRLLG</sequence>
<comment type="caution">
    <text evidence="3">The sequence shown here is derived from an EMBL/GenBank/DDBJ whole genome shotgun (WGS) entry which is preliminary data.</text>
</comment>
<protein>
    <submittedName>
        <fullName evidence="3">Uncharacterized protein</fullName>
    </submittedName>
</protein>
<accession>A0A388SQY5</accession>
<evidence type="ECO:0000313" key="3">
    <source>
        <dbReference type="EMBL" id="GBP99052.1"/>
    </source>
</evidence>
<evidence type="ECO:0000256" key="1">
    <source>
        <dbReference type="SAM" id="MobiDB-lite"/>
    </source>
</evidence>
<keyword evidence="2" id="KW-0732">Signal</keyword>
<evidence type="ECO:0000256" key="2">
    <source>
        <dbReference type="SAM" id="SignalP"/>
    </source>
</evidence>
<dbReference type="EMBL" id="BGZL01000001">
    <property type="protein sequence ID" value="GBP99052.1"/>
    <property type="molecule type" value="Genomic_DNA"/>
</dbReference>
<feature type="compositionally biased region" description="Gly residues" evidence="1">
    <location>
        <begin position="82"/>
        <end position="101"/>
    </location>
</feature>